<dbReference type="Pfam" id="PF02872">
    <property type="entry name" value="5_nucleotid_C"/>
    <property type="match status" value="1"/>
</dbReference>
<dbReference type="EMBL" id="JADIMK010000091">
    <property type="protein sequence ID" value="MBO8456434.1"/>
    <property type="molecule type" value="Genomic_DNA"/>
</dbReference>
<comment type="similarity">
    <text evidence="1">Belongs to the 5'-nucleotidase family.</text>
</comment>
<dbReference type="GO" id="GO:0016787">
    <property type="term" value="F:hydrolase activity"/>
    <property type="evidence" value="ECO:0007669"/>
    <property type="project" value="UniProtKB-KW"/>
</dbReference>
<gene>
    <name evidence="3" type="ORF">IAC08_08565</name>
</gene>
<proteinExistence type="inferred from homology"/>
<dbReference type="InterPro" id="IPR036907">
    <property type="entry name" value="5'-Nucleotdase_C_sf"/>
</dbReference>
<dbReference type="PANTHER" id="PTHR11575:SF24">
    <property type="entry name" value="5'-NUCLEOTIDASE"/>
    <property type="match status" value="1"/>
</dbReference>
<dbReference type="InterPro" id="IPR006179">
    <property type="entry name" value="5_nucleotidase/apyrase"/>
</dbReference>
<reference evidence="3" key="2">
    <citation type="journal article" date="2021" name="PeerJ">
        <title>Extensive microbial diversity within the chicken gut microbiome revealed by metagenomics and culture.</title>
        <authorList>
            <person name="Gilroy R."/>
            <person name="Ravi A."/>
            <person name="Getino M."/>
            <person name="Pursley I."/>
            <person name="Horton D.L."/>
            <person name="Alikhan N.F."/>
            <person name="Baker D."/>
            <person name="Gharbi K."/>
            <person name="Hall N."/>
            <person name="Watson M."/>
            <person name="Adriaenssens E.M."/>
            <person name="Foster-Nyarko E."/>
            <person name="Jarju S."/>
            <person name="Secka A."/>
            <person name="Antonio M."/>
            <person name="Oren A."/>
            <person name="Chaudhuri R.R."/>
            <person name="La Ragione R."/>
            <person name="Hildebrand F."/>
            <person name="Pallen M.J."/>
        </authorList>
    </citation>
    <scope>NUCLEOTIDE SEQUENCE</scope>
    <source>
        <strain evidence="3">B1-3475</strain>
    </source>
</reference>
<dbReference type="AlphaFoldDB" id="A0A9D9HM78"/>
<dbReference type="Gene3D" id="3.90.780.10">
    <property type="entry name" value="5'-Nucleotidase, C-terminal domain"/>
    <property type="match status" value="1"/>
</dbReference>
<sequence length="309" mass="33100">MKVMVKSGSSVIMAAAGIACMLFMSLSASADVASEGKRGSDIGAECSDTLCFSWSRNVIDGSRTGVECPSADNAAEALGYVKGGKYFAPSGNVYRSRTVRKTAELVMAAQPAMAPVKKVVGYSPRVMKAEYPESDLSNYFIDKLMSATESISGKPVDVGIVNFGGIRVDMPQGDVLVDDIMSMFPFKNHLVYVSLKGSRLREIFSGMAEHGFQVVGGVRLVAKDGQLVSAEIGGEPIDDDRTYGLATISFLLNGGDDLSLSKDALEIIEYPVYIYDAMMDIITRDTAEGKPIEYSRDGRVVILDSGEGE</sequence>
<reference evidence="3" key="1">
    <citation type="submission" date="2020-10" db="EMBL/GenBank/DDBJ databases">
        <authorList>
            <person name="Gilroy R."/>
        </authorList>
    </citation>
    <scope>NUCLEOTIDE SEQUENCE</scope>
    <source>
        <strain evidence="3">B1-3475</strain>
    </source>
</reference>
<keyword evidence="1" id="KW-0732">Signal</keyword>
<feature type="domain" description="5'-Nucleotidase C-terminal" evidence="2">
    <location>
        <begin position="129"/>
        <end position="258"/>
    </location>
</feature>
<keyword evidence="1" id="KW-0547">Nucleotide-binding</keyword>
<dbReference type="PRINTS" id="PR01607">
    <property type="entry name" value="APYRASEFAMLY"/>
</dbReference>
<dbReference type="InterPro" id="IPR008334">
    <property type="entry name" value="5'-Nucleotdase_C"/>
</dbReference>
<protein>
    <submittedName>
        <fullName evidence="3">5'-nucleotidase C-terminal domain-containing protein</fullName>
    </submittedName>
</protein>
<dbReference type="PROSITE" id="PS51257">
    <property type="entry name" value="PROKAR_LIPOPROTEIN"/>
    <property type="match status" value="1"/>
</dbReference>
<name>A0A9D9HM78_9BACT</name>
<dbReference type="Proteomes" id="UP000823617">
    <property type="component" value="Unassembled WGS sequence"/>
</dbReference>
<evidence type="ECO:0000313" key="3">
    <source>
        <dbReference type="EMBL" id="MBO8456434.1"/>
    </source>
</evidence>
<dbReference type="PANTHER" id="PTHR11575">
    <property type="entry name" value="5'-NUCLEOTIDASE-RELATED"/>
    <property type="match status" value="1"/>
</dbReference>
<dbReference type="GO" id="GO:0009166">
    <property type="term" value="P:nucleotide catabolic process"/>
    <property type="evidence" value="ECO:0007669"/>
    <property type="project" value="InterPro"/>
</dbReference>
<evidence type="ECO:0000259" key="2">
    <source>
        <dbReference type="Pfam" id="PF02872"/>
    </source>
</evidence>
<dbReference type="GO" id="GO:0000166">
    <property type="term" value="F:nucleotide binding"/>
    <property type="evidence" value="ECO:0007669"/>
    <property type="project" value="UniProtKB-KW"/>
</dbReference>
<accession>A0A9D9HM78</accession>
<evidence type="ECO:0000256" key="1">
    <source>
        <dbReference type="RuleBase" id="RU362119"/>
    </source>
</evidence>
<feature type="chain" id="PRO_5039760235" evidence="1">
    <location>
        <begin position="31"/>
        <end position="309"/>
    </location>
</feature>
<comment type="caution">
    <text evidence="3">The sequence shown here is derived from an EMBL/GenBank/DDBJ whole genome shotgun (WGS) entry which is preliminary data.</text>
</comment>
<dbReference type="SUPFAM" id="SSF55816">
    <property type="entry name" value="5'-nucleotidase (syn. UDP-sugar hydrolase), C-terminal domain"/>
    <property type="match status" value="1"/>
</dbReference>
<evidence type="ECO:0000313" key="4">
    <source>
        <dbReference type="Proteomes" id="UP000823617"/>
    </source>
</evidence>
<keyword evidence="1" id="KW-0378">Hydrolase</keyword>
<feature type="signal peptide" evidence="1">
    <location>
        <begin position="1"/>
        <end position="30"/>
    </location>
</feature>
<organism evidence="3 4">
    <name type="scientific">Candidatus Cryptobacteroides intestinigallinarum</name>
    <dbReference type="NCBI Taxonomy" id="2840767"/>
    <lineage>
        <taxon>Bacteria</taxon>
        <taxon>Pseudomonadati</taxon>
        <taxon>Bacteroidota</taxon>
        <taxon>Bacteroidia</taxon>
        <taxon>Bacteroidales</taxon>
        <taxon>Candidatus Cryptobacteroides</taxon>
    </lineage>
</organism>